<reference evidence="2" key="2">
    <citation type="journal article" date="2024" name="Plant">
        <title>Genomic evolution and insights into agronomic trait innovations of Sesamum species.</title>
        <authorList>
            <person name="Miao H."/>
            <person name="Wang L."/>
            <person name="Qu L."/>
            <person name="Liu H."/>
            <person name="Sun Y."/>
            <person name="Le M."/>
            <person name="Wang Q."/>
            <person name="Wei S."/>
            <person name="Zheng Y."/>
            <person name="Lin W."/>
            <person name="Duan Y."/>
            <person name="Cao H."/>
            <person name="Xiong S."/>
            <person name="Wang X."/>
            <person name="Wei L."/>
            <person name="Li C."/>
            <person name="Ma Q."/>
            <person name="Ju M."/>
            <person name="Zhao R."/>
            <person name="Li G."/>
            <person name="Mu C."/>
            <person name="Tian Q."/>
            <person name="Mei H."/>
            <person name="Zhang T."/>
            <person name="Gao T."/>
            <person name="Zhang H."/>
        </authorList>
    </citation>
    <scope>NUCLEOTIDE SEQUENCE</scope>
    <source>
        <strain evidence="2">3651</strain>
    </source>
</reference>
<accession>A0AAE2CGY1</accession>
<feature type="region of interest" description="Disordered" evidence="1">
    <location>
        <begin position="70"/>
        <end position="90"/>
    </location>
</feature>
<keyword evidence="3" id="KW-1185">Reference proteome</keyword>
<reference evidence="2" key="1">
    <citation type="submission" date="2020-06" db="EMBL/GenBank/DDBJ databases">
        <authorList>
            <person name="Li T."/>
            <person name="Hu X."/>
            <person name="Zhang T."/>
            <person name="Song X."/>
            <person name="Zhang H."/>
            <person name="Dai N."/>
            <person name="Sheng W."/>
            <person name="Hou X."/>
            <person name="Wei L."/>
        </authorList>
    </citation>
    <scope>NUCLEOTIDE SEQUENCE</scope>
    <source>
        <strain evidence="2">3651</strain>
        <tissue evidence="2">Leaf</tissue>
    </source>
</reference>
<comment type="caution">
    <text evidence="2">The sequence shown here is derived from an EMBL/GenBank/DDBJ whole genome shotgun (WGS) entry which is preliminary data.</text>
</comment>
<organism evidence="2 3">
    <name type="scientific">Sesamum alatum</name>
    <dbReference type="NCBI Taxonomy" id="300844"/>
    <lineage>
        <taxon>Eukaryota</taxon>
        <taxon>Viridiplantae</taxon>
        <taxon>Streptophyta</taxon>
        <taxon>Embryophyta</taxon>
        <taxon>Tracheophyta</taxon>
        <taxon>Spermatophyta</taxon>
        <taxon>Magnoliopsida</taxon>
        <taxon>eudicotyledons</taxon>
        <taxon>Gunneridae</taxon>
        <taxon>Pentapetalae</taxon>
        <taxon>asterids</taxon>
        <taxon>lamiids</taxon>
        <taxon>Lamiales</taxon>
        <taxon>Pedaliaceae</taxon>
        <taxon>Sesamum</taxon>
    </lineage>
</organism>
<protein>
    <submittedName>
        <fullName evidence="2">Uncharacterized protein</fullName>
    </submittedName>
</protein>
<sequence>MCKTLGYATRTCPTERVPPIAPVSSYVKKRDKVVHATSADRPSHVVPDGAGFVADTGGTRAAPEKCAHACKGDLPSEASTSGTRGPHPNKMRYENVLVLYNPFSALQTINDIEAHTDDTGHKSSNLRPRL</sequence>
<evidence type="ECO:0000256" key="1">
    <source>
        <dbReference type="SAM" id="MobiDB-lite"/>
    </source>
</evidence>
<dbReference type="AlphaFoldDB" id="A0AAE2CGY1"/>
<evidence type="ECO:0000313" key="3">
    <source>
        <dbReference type="Proteomes" id="UP001293254"/>
    </source>
</evidence>
<dbReference type="EMBL" id="JACGWO010000008">
    <property type="protein sequence ID" value="KAK4421851.1"/>
    <property type="molecule type" value="Genomic_DNA"/>
</dbReference>
<gene>
    <name evidence="2" type="ORF">Salat_2135700</name>
</gene>
<name>A0AAE2CGY1_9LAMI</name>
<dbReference type="Proteomes" id="UP001293254">
    <property type="component" value="Unassembled WGS sequence"/>
</dbReference>
<proteinExistence type="predicted"/>
<evidence type="ECO:0000313" key="2">
    <source>
        <dbReference type="EMBL" id="KAK4421851.1"/>
    </source>
</evidence>